<dbReference type="EMBL" id="JBHSBC010000036">
    <property type="protein sequence ID" value="MFC3984590.1"/>
    <property type="molecule type" value="Genomic_DNA"/>
</dbReference>
<accession>A0ABV8FA67</accession>
<protein>
    <submittedName>
        <fullName evidence="1">Uncharacterized protein</fullName>
    </submittedName>
</protein>
<evidence type="ECO:0000313" key="2">
    <source>
        <dbReference type="Proteomes" id="UP001595698"/>
    </source>
</evidence>
<organism evidence="1 2">
    <name type="scientific">Streptosporangium jomthongense</name>
    <dbReference type="NCBI Taxonomy" id="1193683"/>
    <lineage>
        <taxon>Bacteria</taxon>
        <taxon>Bacillati</taxon>
        <taxon>Actinomycetota</taxon>
        <taxon>Actinomycetes</taxon>
        <taxon>Streptosporangiales</taxon>
        <taxon>Streptosporangiaceae</taxon>
        <taxon>Streptosporangium</taxon>
    </lineage>
</organism>
<sequence>MSSTTGEPLEFSPYLTIGAEYVVLSISVTPDGYCRLQIVDDDGGSPGLFEAEMFTTSSDSIPSIWVSQIDDRGGLTIGPSRWLKEGFWEAYFDDSPAEMAAFEEDREIIERESWRIFQ</sequence>
<keyword evidence="2" id="KW-1185">Reference proteome</keyword>
<gene>
    <name evidence="1" type="ORF">ACFOYY_30945</name>
</gene>
<proteinExistence type="predicted"/>
<reference evidence="2" key="1">
    <citation type="journal article" date="2019" name="Int. J. Syst. Evol. Microbiol.">
        <title>The Global Catalogue of Microorganisms (GCM) 10K type strain sequencing project: providing services to taxonomists for standard genome sequencing and annotation.</title>
        <authorList>
            <consortium name="The Broad Institute Genomics Platform"/>
            <consortium name="The Broad Institute Genome Sequencing Center for Infectious Disease"/>
            <person name="Wu L."/>
            <person name="Ma J."/>
        </authorList>
    </citation>
    <scope>NUCLEOTIDE SEQUENCE [LARGE SCALE GENOMIC DNA]</scope>
    <source>
        <strain evidence="2">TBRC 7912</strain>
    </source>
</reference>
<dbReference type="Proteomes" id="UP001595698">
    <property type="component" value="Unassembled WGS sequence"/>
</dbReference>
<comment type="caution">
    <text evidence="1">The sequence shown here is derived from an EMBL/GenBank/DDBJ whole genome shotgun (WGS) entry which is preliminary data.</text>
</comment>
<name>A0ABV8FA67_9ACTN</name>
<dbReference type="RefSeq" id="WP_386194544.1">
    <property type="nucleotide sequence ID" value="NZ_JBHSBC010000036.1"/>
</dbReference>
<evidence type="ECO:0000313" key="1">
    <source>
        <dbReference type="EMBL" id="MFC3984590.1"/>
    </source>
</evidence>